<organism evidence="2 3">
    <name type="scientific">Ranitomeya imitator</name>
    <name type="common">mimic poison frog</name>
    <dbReference type="NCBI Taxonomy" id="111125"/>
    <lineage>
        <taxon>Eukaryota</taxon>
        <taxon>Metazoa</taxon>
        <taxon>Chordata</taxon>
        <taxon>Craniata</taxon>
        <taxon>Vertebrata</taxon>
        <taxon>Euteleostomi</taxon>
        <taxon>Amphibia</taxon>
        <taxon>Batrachia</taxon>
        <taxon>Anura</taxon>
        <taxon>Neobatrachia</taxon>
        <taxon>Hyloidea</taxon>
        <taxon>Dendrobatidae</taxon>
        <taxon>Dendrobatinae</taxon>
        <taxon>Ranitomeya</taxon>
    </lineage>
</organism>
<comment type="caution">
    <text evidence="2">The sequence shown here is derived from an EMBL/GenBank/DDBJ whole genome shotgun (WGS) entry which is preliminary data.</text>
</comment>
<dbReference type="Proteomes" id="UP001176940">
    <property type="component" value="Unassembled WGS sequence"/>
</dbReference>
<gene>
    <name evidence="2" type="ORF">RIMI_LOCUS5415449</name>
</gene>
<name>A0ABN9L501_9NEOB</name>
<accession>A0ABN9L501</accession>
<evidence type="ECO:0000256" key="1">
    <source>
        <dbReference type="ARBA" id="ARBA00007099"/>
    </source>
</evidence>
<proteinExistence type="inferred from homology"/>
<dbReference type="PANTHER" id="PTHR13225:SF3">
    <property type="entry name" value="UPF0489 PROTEIN C5ORF22"/>
    <property type="match status" value="1"/>
</dbReference>
<evidence type="ECO:0000313" key="3">
    <source>
        <dbReference type="Proteomes" id="UP001176940"/>
    </source>
</evidence>
<dbReference type="InterPro" id="IPR024131">
    <property type="entry name" value="UPF0489"/>
</dbReference>
<keyword evidence="3" id="KW-1185">Reference proteome</keyword>
<reference evidence="2" key="1">
    <citation type="submission" date="2023-07" db="EMBL/GenBank/DDBJ databases">
        <authorList>
            <person name="Stuckert A."/>
        </authorList>
    </citation>
    <scope>NUCLEOTIDE SEQUENCE</scope>
</reference>
<protein>
    <submittedName>
        <fullName evidence="2">Uncharacterized protein</fullName>
    </submittedName>
</protein>
<dbReference type="Pfam" id="PF12640">
    <property type="entry name" value="UPF0489"/>
    <property type="match status" value="1"/>
</dbReference>
<sequence length="296" mass="33129">MRLQRYCGLCLSSVQWQKQSELSIENWIMPVVYAGHFSDVVWLHPSWAQQIKEGKHFFLVGKDRSTTTIRVTSTDDYFLSDGLYVPEEQLENAKPLHLDVILLNPVKEAGCEDTDKGESAAKKLKLAENDEAAGGPASAFQCASSQGGAFPVCEEAGHHLKKEPSCVNMETSSDVNAALASSILQVLEKGDAYVLDVDLDFFSVKNPFKELYTEEEYKILQELYSFKKPSTGSSEVVACRIAPVFDVRAGGLFSLIWQKTDETLELSTPTSQTLAYHETFKRNLKTHLFRQAYNLQ</sequence>
<comment type="similarity">
    <text evidence="1">Belongs to the UPF0489 family.</text>
</comment>
<dbReference type="PANTHER" id="PTHR13225">
    <property type="entry name" value="MISEXPRESSION SUPPRESSOR OF RAS 6"/>
    <property type="match status" value="1"/>
</dbReference>
<dbReference type="EMBL" id="CAUEEQ010009218">
    <property type="protein sequence ID" value="CAJ0933318.1"/>
    <property type="molecule type" value="Genomic_DNA"/>
</dbReference>
<evidence type="ECO:0000313" key="2">
    <source>
        <dbReference type="EMBL" id="CAJ0933318.1"/>
    </source>
</evidence>